<gene>
    <name evidence="2" type="ORF">GEMMAAP_11740</name>
</gene>
<evidence type="ECO:0000256" key="1">
    <source>
        <dbReference type="SAM" id="Phobius"/>
    </source>
</evidence>
<dbReference type="KEGG" id="gph:GEMMAAP_11740"/>
<feature type="transmembrane region" description="Helical" evidence="1">
    <location>
        <begin position="278"/>
        <end position="296"/>
    </location>
</feature>
<dbReference type="RefSeq" id="WP_026849606.1">
    <property type="nucleotide sequence ID" value="NZ_CP011454.1"/>
</dbReference>
<dbReference type="GO" id="GO:0031293">
    <property type="term" value="P:membrane protein intracellular domain proteolysis"/>
    <property type="evidence" value="ECO:0007669"/>
    <property type="project" value="TreeGrafter"/>
</dbReference>
<feature type="transmembrane region" description="Helical" evidence="1">
    <location>
        <begin position="249"/>
        <end position="272"/>
    </location>
</feature>
<dbReference type="GO" id="GO:0005737">
    <property type="term" value="C:cytoplasm"/>
    <property type="evidence" value="ECO:0007669"/>
    <property type="project" value="TreeGrafter"/>
</dbReference>
<dbReference type="EMBL" id="CP011454">
    <property type="protein sequence ID" value="AMW05293.1"/>
    <property type="molecule type" value="Genomic_DNA"/>
</dbReference>
<dbReference type="AlphaFoldDB" id="A0A143BKZ2"/>
<accession>A0A143BKZ2</accession>
<dbReference type="eggNOG" id="COG0845">
    <property type="taxonomic scope" value="Bacteria"/>
</dbReference>
<dbReference type="STRING" id="1379270.GEMMAAP_11740"/>
<dbReference type="InterPro" id="IPR001193">
    <property type="entry name" value="MBTPS2"/>
</dbReference>
<feature type="transmembrane region" description="Helical" evidence="1">
    <location>
        <begin position="379"/>
        <end position="399"/>
    </location>
</feature>
<dbReference type="PANTHER" id="PTHR13325">
    <property type="entry name" value="PROTEASE M50 MEMBRANE-BOUND TRANSCRIPTION FACTOR SITE 2 PROTEASE"/>
    <property type="match status" value="1"/>
</dbReference>
<dbReference type="OrthoDB" id="9759690at2"/>
<dbReference type="GO" id="GO:0004222">
    <property type="term" value="F:metalloendopeptidase activity"/>
    <property type="evidence" value="ECO:0007669"/>
    <property type="project" value="InterPro"/>
</dbReference>
<dbReference type="GO" id="GO:0016020">
    <property type="term" value="C:membrane"/>
    <property type="evidence" value="ECO:0007669"/>
    <property type="project" value="InterPro"/>
</dbReference>
<proteinExistence type="predicted"/>
<evidence type="ECO:0000313" key="2">
    <source>
        <dbReference type="EMBL" id="AMW05293.1"/>
    </source>
</evidence>
<protein>
    <submittedName>
        <fullName evidence="2">Uncharacterized protein</fullName>
    </submittedName>
</protein>
<reference evidence="2 3" key="2">
    <citation type="journal article" date="2016" name="Environ. Microbiol. Rep.">
        <title>Metagenomic evidence for the presence of phototrophic Gemmatimonadetes bacteria in diverse environments.</title>
        <authorList>
            <person name="Zeng Y."/>
            <person name="Baumbach J."/>
            <person name="Barbosa E.G."/>
            <person name="Azevedo V."/>
            <person name="Zhang C."/>
            <person name="Koblizek M."/>
        </authorList>
    </citation>
    <scope>NUCLEOTIDE SEQUENCE [LARGE SCALE GENOMIC DNA]</scope>
    <source>
        <strain evidence="2 3">AP64</strain>
    </source>
</reference>
<reference evidence="2 3" key="1">
    <citation type="journal article" date="2014" name="Proc. Natl. Acad. Sci. U.S.A.">
        <title>Functional type 2 photosynthetic reaction centers found in the rare bacterial phylum Gemmatimonadetes.</title>
        <authorList>
            <person name="Zeng Y."/>
            <person name="Feng F."/>
            <person name="Medova H."/>
            <person name="Dean J."/>
            <person name="Koblizek M."/>
        </authorList>
    </citation>
    <scope>NUCLEOTIDE SEQUENCE [LARGE SCALE GENOMIC DNA]</scope>
    <source>
        <strain evidence="2 3">AP64</strain>
    </source>
</reference>
<keyword evidence="1" id="KW-1133">Transmembrane helix</keyword>
<dbReference type="Proteomes" id="UP000076404">
    <property type="component" value="Chromosome"/>
</dbReference>
<evidence type="ECO:0000313" key="3">
    <source>
        <dbReference type="Proteomes" id="UP000076404"/>
    </source>
</evidence>
<keyword evidence="3" id="KW-1185">Reference proteome</keyword>
<feature type="transmembrane region" description="Helical" evidence="1">
    <location>
        <begin position="140"/>
        <end position="162"/>
    </location>
</feature>
<feature type="transmembrane region" description="Helical" evidence="1">
    <location>
        <begin position="182"/>
        <end position="202"/>
    </location>
</feature>
<keyword evidence="1" id="KW-0812">Transmembrane</keyword>
<name>A0A143BKZ2_9BACT</name>
<keyword evidence="1" id="KW-0472">Membrane</keyword>
<dbReference type="eggNOG" id="COG1994">
    <property type="taxonomic scope" value="Bacteria"/>
</dbReference>
<dbReference type="PANTHER" id="PTHR13325:SF3">
    <property type="entry name" value="MEMBRANE-BOUND TRANSCRIPTION FACTOR SITE-2 PROTEASE"/>
    <property type="match status" value="1"/>
</dbReference>
<feature type="transmembrane region" description="Helical" evidence="1">
    <location>
        <begin position="354"/>
        <end position="373"/>
    </location>
</feature>
<sequence length="692" mass="76572">MSTVRRPSLVNGVRVVEQRFQGEPGFVVKSPSTGKYLRFKPVEARVMELFNGERTVHQVAAQMTAEGTSIGASTIDAFATRLATLGIVDRTLVEKTSAQLERLREERKERRRKPLFRGEFLRMRFPMGDPDRLLTRTMPLVRWCFTPAFVWGSVAVFAFYALLLTARWQELTTSFSALTNPANWSVATALMFWGAFIGVGIVHELGHAYACKGFRGEVNEMGFMIMYFQPAFYCNVNDAWTFTKLSDRLWVTAAGAWVELLLGAAAAAVWAVSAPGTVISQLSLMVTLLAGGLALLSNANPLLPYDGYFALSDWLEIPNLRQRALGYFNWFFATTILRREAEEPAVTERERRIFLWYGALASLYIAMVYTIALRFVVRWSYRTFGITVATALVVVLMTWQRHRLLAAWTAVRAAWHDFARQTLRSRFALIPAPLRGWRGGALGTALLMLLPWPRNVDGEWNARPLGYRVVTAQTDGVITDVRVRGGDMVVAGAPMLQLLNRQTERSLTQATFDRDSLQLQEQASVAARAGDIATLQARSQAASVRAANSRAVQRQLIVRATTTGTVLTEQPALLIGKPVTAGTPLLHLGRSDSLEVRVHFRGAGAAALQPGQRIRLYLDADAARPITSTVSRVSLVGTPEHPGATEALVHLPASGAWRAGTNGPARVRLQMGTIGSAMLWAIRSRLRPDFLL</sequence>
<organism evidence="2 3">
    <name type="scientific">Gemmatimonas phototrophica</name>
    <dbReference type="NCBI Taxonomy" id="1379270"/>
    <lineage>
        <taxon>Bacteria</taxon>
        <taxon>Pseudomonadati</taxon>
        <taxon>Gemmatimonadota</taxon>
        <taxon>Gemmatimonadia</taxon>
        <taxon>Gemmatimonadales</taxon>
        <taxon>Gemmatimonadaceae</taxon>
        <taxon>Gemmatimonas</taxon>
    </lineage>
</organism>